<evidence type="ECO:0000313" key="2">
    <source>
        <dbReference type="Proteomes" id="UP000805193"/>
    </source>
</evidence>
<feature type="non-terminal residue" evidence="1">
    <location>
        <position position="56"/>
    </location>
</feature>
<name>A0AC60Q7G4_IXOPE</name>
<proteinExistence type="predicted"/>
<gene>
    <name evidence="1" type="ORF">HPB47_023514</name>
</gene>
<sequence length="56" mass="6160">ADDGNTDARVTPKARNANSGKKCERMFPKLADIYCVYRCRGIGMGFEKEDDGTPCS</sequence>
<dbReference type="EMBL" id="JABSTQ010009400">
    <property type="protein sequence ID" value="KAG0429584.1"/>
    <property type="molecule type" value="Genomic_DNA"/>
</dbReference>
<reference evidence="1 2" key="1">
    <citation type="journal article" date="2020" name="Cell">
        <title>Large-Scale Comparative Analyses of Tick Genomes Elucidate Their Genetic Diversity and Vector Capacities.</title>
        <authorList>
            <consortium name="Tick Genome and Microbiome Consortium (TIGMIC)"/>
            <person name="Jia N."/>
            <person name="Wang J."/>
            <person name="Shi W."/>
            <person name="Du L."/>
            <person name="Sun Y."/>
            <person name="Zhan W."/>
            <person name="Jiang J.F."/>
            <person name="Wang Q."/>
            <person name="Zhang B."/>
            <person name="Ji P."/>
            <person name="Bell-Sakyi L."/>
            <person name="Cui X.M."/>
            <person name="Yuan T.T."/>
            <person name="Jiang B.G."/>
            <person name="Yang W.F."/>
            <person name="Lam T.T."/>
            <person name="Chang Q.C."/>
            <person name="Ding S.J."/>
            <person name="Wang X.J."/>
            <person name="Zhu J.G."/>
            <person name="Ruan X.D."/>
            <person name="Zhao L."/>
            <person name="Wei J.T."/>
            <person name="Ye R.Z."/>
            <person name="Que T.C."/>
            <person name="Du C.H."/>
            <person name="Zhou Y.H."/>
            <person name="Cheng J.X."/>
            <person name="Dai P.F."/>
            <person name="Guo W.B."/>
            <person name="Han X.H."/>
            <person name="Huang E.J."/>
            <person name="Li L.F."/>
            <person name="Wei W."/>
            <person name="Gao Y.C."/>
            <person name="Liu J.Z."/>
            <person name="Shao H.Z."/>
            <person name="Wang X."/>
            <person name="Wang C.C."/>
            <person name="Yang T.C."/>
            <person name="Huo Q.B."/>
            <person name="Li W."/>
            <person name="Chen H.Y."/>
            <person name="Chen S.E."/>
            <person name="Zhou L.G."/>
            <person name="Ni X.B."/>
            <person name="Tian J.H."/>
            <person name="Sheng Y."/>
            <person name="Liu T."/>
            <person name="Pan Y.S."/>
            <person name="Xia L.Y."/>
            <person name="Li J."/>
            <person name="Zhao F."/>
            <person name="Cao W.C."/>
        </authorList>
    </citation>
    <scope>NUCLEOTIDE SEQUENCE [LARGE SCALE GENOMIC DNA]</scope>
    <source>
        <strain evidence="1">Iper-2018</strain>
    </source>
</reference>
<accession>A0AC60Q7G4</accession>
<evidence type="ECO:0000313" key="1">
    <source>
        <dbReference type="EMBL" id="KAG0429584.1"/>
    </source>
</evidence>
<comment type="caution">
    <text evidence="1">The sequence shown here is derived from an EMBL/GenBank/DDBJ whole genome shotgun (WGS) entry which is preliminary data.</text>
</comment>
<protein>
    <submittedName>
        <fullName evidence="1">Uncharacterized protein</fullName>
    </submittedName>
</protein>
<feature type="non-terminal residue" evidence="1">
    <location>
        <position position="1"/>
    </location>
</feature>
<organism evidence="1 2">
    <name type="scientific">Ixodes persulcatus</name>
    <name type="common">Taiga tick</name>
    <dbReference type="NCBI Taxonomy" id="34615"/>
    <lineage>
        <taxon>Eukaryota</taxon>
        <taxon>Metazoa</taxon>
        <taxon>Ecdysozoa</taxon>
        <taxon>Arthropoda</taxon>
        <taxon>Chelicerata</taxon>
        <taxon>Arachnida</taxon>
        <taxon>Acari</taxon>
        <taxon>Parasitiformes</taxon>
        <taxon>Ixodida</taxon>
        <taxon>Ixodoidea</taxon>
        <taxon>Ixodidae</taxon>
        <taxon>Ixodinae</taxon>
        <taxon>Ixodes</taxon>
    </lineage>
</organism>
<dbReference type="Proteomes" id="UP000805193">
    <property type="component" value="Unassembled WGS sequence"/>
</dbReference>
<keyword evidence="2" id="KW-1185">Reference proteome</keyword>